<sequence length="100" mass="11430">MADDGYQEEPTQEEVLSLPPADASIPEQKIRSLKVGESLDFAELGPIIINSDGTTRRIANWDEMTKAEQDKTWERISKRNAKRIKQLKEEQEKEDKSGEL</sequence>
<dbReference type="EMBL" id="BRXY01000394">
    <property type="protein sequence ID" value="GMH92071.1"/>
    <property type="molecule type" value="Genomic_DNA"/>
</dbReference>
<dbReference type="AlphaFoldDB" id="A0A9W7BP85"/>
<comment type="caution">
    <text evidence="2">The sequence shown here is derived from an EMBL/GenBank/DDBJ whole genome shotgun (WGS) entry which is preliminary data.</text>
</comment>
<evidence type="ECO:0000313" key="2">
    <source>
        <dbReference type="EMBL" id="GMH92071.1"/>
    </source>
</evidence>
<name>A0A9W7BP85_9STRA</name>
<feature type="region of interest" description="Disordered" evidence="1">
    <location>
        <begin position="1"/>
        <end position="23"/>
    </location>
</feature>
<keyword evidence="3" id="KW-1185">Reference proteome</keyword>
<reference evidence="3" key="1">
    <citation type="journal article" date="2023" name="Commun. Biol.">
        <title>Genome analysis of Parmales, the sister group of diatoms, reveals the evolutionary specialization of diatoms from phago-mixotrophs to photoautotrophs.</title>
        <authorList>
            <person name="Ban H."/>
            <person name="Sato S."/>
            <person name="Yoshikawa S."/>
            <person name="Yamada K."/>
            <person name="Nakamura Y."/>
            <person name="Ichinomiya M."/>
            <person name="Sato N."/>
            <person name="Blanc-Mathieu R."/>
            <person name="Endo H."/>
            <person name="Kuwata A."/>
            <person name="Ogata H."/>
        </authorList>
    </citation>
    <scope>NUCLEOTIDE SEQUENCE [LARGE SCALE GENOMIC DNA]</scope>
    <source>
        <strain evidence="3">NIES 3701</strain>
    </source>
</reference>
<evidence type="ECO:0000313" key="3">
    <source>
        <dbReference type="Proteomes" id="UP001165085"/>
    </source>
</evidence>
<organism evidence="2 3">
    <name type="scientific">Triparma strigata</name>
    <dbReference type="NCBI Taxonomy" id="1606541"/>
    <lineage>
        <taxon>Eukaryota</taxon>
        <taxon>Sar</taxon>
        <taxon>Stramenopiles</taxon>
        <taxon>Ochrophyta</taxon>
        <taxon>Bolidophyceae</taxon>
        <taxon>Parmales</taxon>
        <taxon>Triparmaceae</taxon>
        <taxon>Triparma</taxon>
    </lineage>
</organism>
<dbReference type="PANTHER" id="PTHR39474:SF1">
    <property type="entry name" value="FUNGAL SPECIFIC TRANSCRIPTION FACTOR"/>
    <property type="match status" value="1"/>
</dbReference>
<evidence type="ECO:0000256" key="1">
    <source>
        <dbReference type="SAM" id="MobiDB-lite"/>
    </source>
</evidence>
<feature type="compositionally biased region" description="Acidic residues" evidence="1">
    <location>
        <begin position="1"/>
        <end position="12"/>
    </location>
</feature>
<accession>A0A9W7BP85</accession>
<dbReference type="OrthoDB" id="4590138at2759"/>
<proteinExistence type="predicted"/>
<dbReference type="Proteomes" id="UP001165085">
    <property type="component" value="Unassembled WGS sequence"/>
</dbReference>
<gene>
    <name evidence="2" type="ORF">TrST_g11931</name>
</gene>
<protein>
    <submittedName>
        <fullName evidence="2">Uncharacterized protein</fullName>
    </submittedName>
</protein>
<dbReference type="PANTHER" id="PTHR39474">
    <property type="entry name" value="UNNAMED PRODUCT"/>
    <property type="match status" value="1"/>
</dbReference>